<reference evidence="1 2" key="1">
    <citation type="submission" date="2018-11" db="EMBL/GenBank/DDBJ databases">
        <title>Genome sequencing of Paenibacillus sp. KCOM 3021 (= ChDC PVNT-B20).</title>
        <authorList>
            <person name="Kook J.-K."/>
            <person name="Park S.-N."/>
            <person name="Lim Y.K."/>
        </authorList>
    </citation>
    <scope>NUCLEOTIDE SEQUENCE [LARGE SCALE GENOMIC DNA]</scope>
    <source>
        <strain evidence="1 2">KCOM 3021</strain>
    </source>
</reference>
<comment type="caution">
    <text evidence="1">The sequence shown here is derived from an EMBL/GenBank/DDBJ whole genome shotgun (WGS) entry which is preliminary data.</text>
</comment>
<dbReference type="InterPro" id="IPR013328">
    <property type="entry name" value="6PGD_dom2"/>
</dbReference>
<sequence>MGIALESAKEMGLNTPGLALAESLYKQLADQGYEDKGTQALFKYYLGL</sequence>
<dbReference type="Gene3D" id="1.10.1040.10">
    <property type="entry name" value="N-(1-d-carboxylethyl)-l-norvaline Dehydrogenase, domain 2"/>
    <property type="match status" value="1"/>
</dbReference>
<protein>
    <submittedName>
        <fullName evidence="1">NAD(P)-dependent oxidoreductase</fullName>
    </submittedName>
</protein>
<organism evidence="1 2">
    <name type="scientific">Paenibacillus oralis</name>
    <dbReference type="NCBI Taxonomy" id="2490856"/>
    <lineage>
        <taxon>Bacteria</taxon>
        <taxon>Bacillati</taxon>
        <taxon>Bacillota</taxon>
        <taxon>Bacilli</taxon>
        <taxon>Bacillales</taxon>
        <taxon>Paenibacillaceae</taxon>
        <taxon>Paenibacillus</taxon>
    </lineage>
</organism>
<dbReference type="OrthoDB" id="9786703at2"/>
<dbReference type="SUPFAM" id="SSF48179">
    <property type="entry name" value="6-phosphogluconate dehydrogenase C-terminal domain-like"/>
    <property type="match status" value="1"/>
</dbReference>
<dbReference type="EMBL" id="RRCN01000001">
    <property type="protein sequence ID" value="RRJ64023.1"/>
    <property type="molecule type" value="Genomic_DNA"/>
</dbReference>
<dbReference type="AlphaFoldDB" id="A0A3P3U687"/>
<keyword evidence="2" id="KW-1185">Reference proteome</keyword>
<gene>
    <name evidence="1" type="ORF">EHV15_14590</name>
</gene>
<accession>A0A3P3U687</accession>
<dbReference type="InterPro" id="IPR008927">
    <property type="entry name" value="6-PGluconate_DH-like_C_sf"/>
</dbReference>
<name>A0A3P3U687_9BACL</name>
<dbReference type="Proteomes" id="UP000267017">
    <property type="component" value="Unassembled WGS sequence"/>
</dbReference>
<proteinExistence type="predicted"/>
<evidence type="ECO:0000313" key="1">
    <source>
        <dbReference type="EMBL" id="RRJ64023.1"/>
    </source>
</evidence>
<evidence type="ECO:0000313" key="2">
    <source>
        <dbReference type="Proteomes" id="UP000267017"/>
    </source>
</evidence>